<reference evidence="5" key="1">
    <citation type="submission" date="2022-11" db="UniProtKB">
        <authorList>
            <consortium name="WormBaseParasite"/>
        </authorList>
    </citation>
    <scope>IDENTIFICATION</scope>
</reference>
<dbReference type="Proteomes" id="UP000887572">
    <property type="component" value="Unplaced"/>
</dbReference>
<keyword evidence="4" id="KW-1185">Reference proteome</keyword>
<dbReference type="Pfam" id="PF01398">
    <property type="entry name" value="JAB"/>
    <property type="match status" value="1"/>
</dbReference>
<name>A0A914HVM9_GLORO</name>
<dbReference type="SMART" id="SM00232">
    <property type="entry name" value="JAB_MPN"/>
    <property type="match status" value="1"/>
</dbReference>
<dbReference type="InterPro" id="IPR024969">
    <property type="entry name" value="EIF3F/CSN6-like_C"/>
</dbReference>
<dbReference type="InterPro" id="IPR000555">
    <property type="entry name" value="JAMM/MPN+_dom"/>
</dbReference>
<dbReference type="PANTHER" id="PTHR10540:SF8">
    <property type="entry name" value="COP9 SIGNALOSOME COMPLEX SUBUNIT 6"/>
    <property type="match status" value="1"/>
</dbReference>
<comment type="similarity">
    <text evidence="1">Belongs to the peptidase M67A family. CSN6 subfamily.</text>
</comment>
<feature type="domain" description="MPN" evidence="3">
    <location>
        <begin position="8"/>
        <end position="146"/>
    </location>
</feature>
<dbReference type="GO" id="GO:0008237">
    <property type="term" value="F:metallopeptidase activity"/>
    <property type="evidence" value="ECO:0007669"/>
    <property type="project" value="InterPro"/>
</dbReference>
<evidence type="ECO:0000259" key="3">
    <source>
        <dbReference type="PROSITE" id="PS50249"/>
    </source>
</evidence>
<accession>A0A914HVM9</accession>
<evidence type="ECO:0000313" key="4">
    <source>
        <dbReference type="Proteomes" id="UP000887572"/>
    </source>
</evidence>
<proteinExistence type="inferred from homology"/>
<dbReference type="PANTHER" id="PTHR10540">
    <property type="entry name" value="EUKARYOTIC TRANSLATION INITIATION FACTOR 3 SUBUNIT F-RELATED"/>
    <property type="match status" value="1"/>
</dbReference>
<dbReference type="GO" id="GO:0008180">
    <property type="term" value="C:COP9 signalosome"/>
    <property type="evidence" value="ECO:0007669"/>
    <property type="project" value="TreeGrafter"/>
</dbReference>
<dbReference type="Gene3D" id="3.40.140.10">
    <property type="entry name" value="Cytidine Deaminase, domain 2"/>
    <property type="match status" value="1"/>
</dbReference>
<sequence length="336" mass="37698">MAQGVSTVLIHSVVALHISDHWTRVRVQNESLPTVCGALLGKHSGRNIEISNAFELKASASEDGLAVDEEYFTLRSALYKETFADLDFLGFYVTCQDHEHANDADAALQRRAMNHSEAPVLLKFNANEPVICDKLSITVFDSRVDPSDEQRLLLQQVPVKIVNEAAEQIGLDHLARYSKAGAPSESIASKQLGAQFGSITSLNQGLFIAKEYVKSVQEGQIEQDDAILREINKLCQKLAVFDANNASENDLLQSTDQKLLVLLTSLTSVQGQTFRLVDRLNVLARDRLQHERSSFIHHRHEIFVSLFYFMPNHKSICGILARIRFALFRCVCYYYS</sequence>
<dbReference type="Pfam" id="PF13012">
    <property type="entry name" value="MitMem_reg"/>
    <property type="match status" value="1"/>
</dbReference>
<dbReference type="PROSITE" id="PS50249">
    <property type="entry name" value="MPN"/>
    <property type="match status" value="1"/>
</dbReference>
<dbReference type="InterPro" id="IPR037518">
    <property type="entry name" value="MPN"/>
</dbReference>
<evidence type="ECO:0000256" key="2">
    <source>
        <dbReference type="ARBA" id="ARBA00014871"/>
    </source>
</evidence>
<dbReference type="AlphaFoldDB" id="A0A914HVM9"/>
<evidence type="ECO:0000313" key="5">
    <source>
        <dbReference type="WBParaSite" id="Gr19_v10_g4909.t1"/>
    </source>
</evidence>
<protein>
    <recommendedName>
        <fullName evidence="2">COP9 signalosome complex subunit 6</fullName>
    </recommendedName>
</protein>
<evidence type="ECO:0000256" key="1">
    <source>
        <dbReference type="ARBA" id="ARBA00010893"/>
    </source>
</evidence>
<dbReference type="WBParaSite" id="Gr19_v10_g4909.t1">
    <property type="protein sequence ID" value="Gr19_v10_g4909.t1"/>
    <property type="gene ID" value="Gr19_v10_g4909"/>
</dbReference>
<organism evidence="4 5">
    <name type="scientific">Globodera rostochiensis</name>
    <name type="common">Golden nematode worm</name>
    <name type="synonym">Heterodera rostochiensis</name>
    <dbReference type="NCBI Taxonomy" id="31243"/>
    <lineage>
        <taxon>Eukaryota</taxon>
        <taxon>Metazoa</taxon>
        <taxon>Ecdysozoa</taxon>
        <taxon>Nematoda</taxon>
        <taxon>Chromadorea</taxon>
        <taxon>Rhabditida</taxon>
        <taxon>Tylenchina</taxon>
        <taxon>Tylenchomorpha</taxon>
        <taxon>Tylenchoidea</taxon>
        <taxon>Heteroderidae</taxon>
        <taxon>Heteroderinae</taxon>
        <taxon>Globodera</taxon>
    </lineage>
</organism>